<reference evidence="1 2" key="1">
    <citation type="submission" date="2024-09" db="EMBL/GenBank/DDBJ databases">
        <authorList>
            <person name="Sun Q."/>
            <person name="Mori K."/>
        </authorList>
    </citation>
    <scope>NUCLEOTIDE SEQUENCE [LARGE SCALE GENOMIC DNA]</scope>
    <source>
        <strain evidence="1 2">JCM 13503</strain>
    </source>
</reference>
<sequence length="85" mass="8758">MAKIEINDGSALDLAVIAADHGLPPSPCWAYLNAAAVQCDGLPASPLYAARFHGVWKAVAAHHVPLLASTHLTAAVVPGSYSAKE</sequence>
<dbReference type="RefSeq" id="WP_380006817.1">
    <property type="nucleotide sequence ID" value="NZ_JBHLYR010000020.1"/>
</dbReference>
<name>A0ABV6AX50_9DEIO</name>
<keyword evidence="2" id="KW-1185">Reference proteome</keyword>
<dbReference type="Proteomes" id="UP001589733">
    <property type="component" value="Unassembled WGS sequence"/>
</dbReference>
<accession>A0ABV6AX50</accession>
<protein>
    <submittedName>
        <fullName evidence="1">Uncharacterized protein</fullName>
    </submittedName>
</protein>
<evidence type="ECO:0000313" key="1">
    <source>
        <dbReference type="EMBL" id="MFB9991567.1"/>
    </source>
</evidence>
<gene>
    <name evidence="1" type="ORF">ACFFLM_06250</name>
</gene>
<comment type="caution">
    <text evidence="1">The sequence shown here is derived from an EMBL/GenBank/DDBJ whole genome shotgun (WGS) entry which is preliminary data.</text>
</comment>
<dbReference type="EMBL" id="JBHLYR010000020">
    <property type="protein sequence ID" value="MFB9991567.1"/>
    <property type="molecule type" value="Genomic_DNA"/>
</dbReference>
<evidence type="ECO:0000313" key="2">
    <source>
        <dbReference type="Proteomes" id="UP001589733"/>
    </source>
</evidence>
<proteinExistence type="predicted"/>
<organism evidence="1 2">
    <name type="scientific">Deinococcus oregonensis</name>
    <dbReference type="NCBI Taxonomy" id="1805970"/>
    <lineage>
        <taxon>Bacteria</taxon>
        <taxon>Thermotogati</taxon>
        <taxon>Deinococcota</taxon>
        <taxon>Deinococci</taxon>
        <taxon>Deinococcales</taxon>
        <taxon>Deinococcaceae</taxon>
        <taxon>Deinococcus</taxon>
    </lineage>
</organism>